<organism evidence="2">
    <name type="scientific">Arundo donax</name>
    <name type="common">Giant reed</name>
    <name type="synonym">Donax arundinaceus</name>
    <dbReference type="NCBI Taxonomy" id="35708"/>
    <lineage>
        <taxon>Eukaryota</taxon>
        <taxon>Viridiplantae</taxon>
        <taxon>Streptophyta</taxon>
        <taxon>Embryophyta</taxon>
        <taxon>Tracheophyta</taxon>
        <taxon>Spermatophyta</taxon>
        <taxon>Magnoliopsida</taxon>
        <taxon>Liliopsida</taxon>
        <taxon>Poales</taxon>
        <taxon>Poaceae</taxon>
        <taxon>PACMAD clade</taxon>
        <taxon>Arundinoideae</taxon>
        <taxon>Arundineae</taxon>
        <taxon>Arundo</taxon>
    </lineage>
</organism>
<sequence>MLGFCSCTLSFTIFASCETRDGNELCNADTPCEATLDMGVICEKAGAETIGGIVAGSTLTFAVGMPPTPTAWRPIIDPFTEGLVFEVGPGIVTAGAPSIFVMV</sequence>
<proteinExistence type="predicted"/>
<accession>A0A0A9HG75</accession>
<protein>
    <submittedName>
        <fullName evidence="2">Uncharacterized protein</fullName>
    </submittedName>
</protein>
<evidence type="ECO:0000256" key="1">
    <source>
        <dbReference type="SAM" id="SignalP"/>
    </source>
</evidence>
<keyword evidence="1" id="KW-0732">Signal</keyword>
<dbReference type="EMBL" id="GBRH01161771">
    <property type="protein sequence ID" value="JAE36125.1"/>
    <property type="molecule type" value="Transcribed_RNA"/>
</dbReference>
<evidence type="ECO:0000313" key="2">
    <source>
        <dbReference type="EMBL" id="JAE36125.1"/>
    </source>
</evidence>
<dbReference type="AlphaFoldDB" id="A0A0A9HG75"/>
<feature type="chain" id="PRO_5002065513" evidence="1">
    <location>
        <begin position="20"/>
        <end position="103"/>
    </location>
</feature>
<reference evidence="2" key="2">
    <citation type="journal article" date="2015" name="Data Brief">
        <title>Shoot transcriptome of the giant reed, Arundo donax.</title>
        <authorList>
            <person name="Barrero R.A."/>
            <person name="Guerrero F.D."/>
            <person name="Moolhuijzen P."/>
            <person name="Goolsby J.A."/>
            <person name="Tidwell J."/>
            <person name="Bellgard S.E."/>
            <person name="Bellgard M.I."/>
        </authorList>
    </citation>
    <scope>NUCLEOTIDE SEQUENCE</scope>
    <source>
        <tissue evidence="2">Shoot tissue taken approximately 20 cm above the soil surface</tissue>
    </source>
</reference>
<name>A0A0A9HG75_ARUDO</name>
<reference evidence="2" key="1">
    <citation type="submission" date="2014-09" db="EMBL/GenBank/DDBJ databases">
        <authorList>
            <person name="Magalhaes I.L.F."/>
            <person name="Oliveira U."/>
            <person name="Santos F.R."/>
            <person name="Vidigal T.H.D.A."/>
            <person name="Brescovit A.D."/>
            <person name="Santos A.J."/>
        </authorList>
    </citation>
    <scope>NUCLEOTIDE SEQUENCE</scope>
    <source>
        <tissue evidence="2">Shoot tissue taken approximately 20 cm above the soil surface</tissue>
    </source>
</reference>
<feature type="signal peptide" evidence="1">
    <location>
        <begin position="1"/>
        <end position="19"/>
    </location>
</feature>